<evidence type="ECO:0000313" key="3">
    <source>
        <dbReference type="Proteomes" id="UP000239415"/>
    </source>
</evidence>
<sequence length="113" mass="12130">MRLRDTVRALSVAAIAVSGLALPAAAQAEPSRCWSKYWEGSSIQTGWQAGCNATSRPGNDQWRAIAYCVRDNNPNIRVTVYGPWAAGAGGPISIARCARDYSPSGGTYRTRII</sequence>
<comment type="caution">
    <text evidence="2">The sequence shown here is derived from an EMBL/GenBank/DDBJ whole genome shotgun (WGS) entry which is preliminary data.</text>
</comment>
<accession>A0A2T0KAB5</accession>
<organism evidence="2 3">
    <name type="scientific">Actinoplanes italicus</name>
    <dbReference type="NCBI Taxonomy" id="113567"/>
    <lineage>
        <taxon>Bacteria</taxon>
        <taxon>Bacillati</taxon>
        <taxon>Actinomycetota</taxon>
        <taxon>Actinomycetes</taxon>
        <taxon>Micromonosporales</taxon>
        <taxon>Micromonosporaceae</taxon>
        <taxon>Actinoplanes</taxon>
    </lineage>
</organism>
<gene>
    <name evidence="2" type="ORF">CLV67_109342</name>
</gene>
<evidence type="ECO:0008006" key="4">
    <source>
        <dbReference type="Google" id="ProtNLM"/>
    </source>
</evidence>
<evidence type="ECO:0000256" key="1">
    <source>
        <dbReference type="SAM" id="SignalP"/>
    </source>
</evidence>
<reference evidence="2 3" key="1">
    <citation type="submission" date="2018-03" db="EMBL/GenBank/DDBJ databases">
        <title>Genomic Encyclopedia of Archaeal and Bacterial Type Strains, Phase II (KMG-II): from individual species to whole genera.</title>
        <authorList>
            <person name="Goeker M."/>
        </authorList>
    </citation>
    <scope>NUCLEOTIDE SEQUENCE [LARGE SCALE GENOMIC DNA]</scope>
    <source>
        <strain evidence="2 3">DSM 43146</strain>
    </source>
</reference>
<feature type="chain" id="PRO_5015684375" description="Peptidase inhibitor family I36" evidence="1">
    <location>
        <begin position="29"/>
        <end position="113"/>
    </location>
</feature>
<keyword evidence="1" id="KW-0732">Signal</keyword>
<evidence type="ECO:0000313" key="2">
    <source>
        <dbReference type="EMBL" id="PRX20077.1"/>
    </source>
</evidence>
<name>A0A2T0KAB5_9ACTN</name>
<dbReference type="Proteomes" id="UP000239415">
    <property type="component" value="Unassembled WGS sequence"/>
</dbReference>
<dbReference type="EMBL" id="PVMZ01000009">
    <property type="protein sequence ID" value="PRX20077.1"/>
    <property type="molecule type" value="Genomic_DNA"/>
</dbReference>
<proteinExistence type="predicted"/>
<keyword evidence="3" id="KW-1185">Reference proteome</keyword>
<dbReference type="AlphaFoldDB" id="A0A2T0KAB5"/>
<protein>
    <recommendedName>
        <fullName evidence="4">Peptidase inhibitor family I36</fullName>
    </recommendedName>
</protein>
<feature type="signal peptide" evidence="1">
    <location>
        <begin position="1"/>
        <end position="28"/>
    </location>
</feature>